<feature type="coiled-coil region" evidence="1">
    <location>
        <begin position="190"/>
        <end position="277"/>
    </location>
</feature>
<sequence>MLPRRLAIKLSIVNVIAGATLLALAPNMAIAESTSLGKRVASSSPLLFTAAFSAFQDGDTQAEHARAERQLQELQREIQQRRRSLEQRQQRLSSGERELKNLETQVQSASRSLRETELKIASVEGHIYELEQEQSRLQTEVKTQAEALADQIESAYRNGDHGFLKLLLNQDNPARFERMLEYYQHLSTARLEQLEELHALETQLIAVREEVSAQRDTLNATLQQQEQQRSQLASRQQEQEQLVSRLQREQQTEQSALQNMLRNEQELTEMLAALQEVMSRQGFNLTGLANLRGQLSWPTAGNIKHSYGSQRSGEIRWRGVVIEATAEAPVKAIADGRIIFSDWLRGFGMVVIIDHGENYMSLYGYNQALLKDIGEPVRKGETVALAGRSGGQSESGLYFEIRHEGNPINPTPYIAR</sequence>
<feature type="region of interest" description="Disordered" evidence="2">
    <location>
        <begin position="85"/>
        <end position="104"/>
    </location>
</feature>
<dbReference type="SUPFAM" id="SSF57997">
    <property type="entry name" value="Tropomyosin"/>
    <property type="match status" value="1"/>
</dbReference>
<dbReference type="CDD" id="cd12797">
    <property type="entry name" value="M23_peptidase"/>
    <property type="match status" value="1"/>
</dbReference>
<keyword evidence="1" id="KW-0175">Coiled coil</keyword>
<gene>
    <name evidence="4" type="ORF">CWE13_07130</name>
</gene>
<protein>
    <submittedName>
        <fullName evidence="4">Peptidase M23</fullName>
    </submittedName>
</protein>
<reference evidence="5" key="1">
    <citation type="journal article" date="2018" name="Front. Microbiol.">
        <title>Genome-Based Analysis Reveals the Taxonomy and Diversity of the Family Idiomarinaceae.</title>
        <authorList>
            <person name="Liu Y."/>
            <person name="Lai Q."/>
            <person name="Shao Z."/>
        </authorList>
    </citation>
    <scope>NUCLEOTIDE SEQUENCE [LARGE SCALE GENOMIC DNA]</scope>
    <source>
        <strain evidence="5">AIS</strain>
    </source>
</reference>
<dbReference type="Pfam" id="PF01551">
    <property type="entry name" value="Peptidase_M23"/>
    <property type="match status" value="1"/>
</dbReference>
<dbReference type="RefSeq" id="WP_126807182.1">
    <property type="nucleotide sequence ID" value="NZ_PIPP01000002.1"/>
</dbReference>
<dbReference type="PANTHER" id="PTHR21666:SF270">
    <property type="entry name" value="MUREIN HYDROLASE ACTIVATOR ENVC"/>
    <property type="match status" value="1"/>
</dbReference>
<dbReference type="PANTHER" id="PTHR21666">
    <property type="entry name" value="PEPTIDASE-RELATED"/>
    <property type="match status" value="1"/>
</dbReference>
<dbReference type="AlphaFoldDB" id="A0A432WVC1"/>
<dbReference type="Gene3D" id="2.70.70.10">
    <property type="entry name" value="Glucose Permease (Domain IIA)"/>
    <property type="match status" value="1"/>
</dbReference>
<dbReference type="EMBL" id="PIPP01000002">
    <property type="protein sequence ID" value="RUO37712.1"/>
    <property type="molecule type" value="Genomic_DNA"/>
</dbReference>
<proteinExistence type="predicted"/>
<organism evidence="4 5">
    <name type="scientific">Aliidiomarina shirensis</name>
    <dbReference type="NCBI Taxonomy" id="1048642"/>
    <lineage>
        <taxon>Bacteria</taxon>
        <taxon>Pseudomonadati</taxon>
        <taxon>Pseudomonadota</taxon>
        <taxon>Gammaproteobacteria</taxon>
        <taxon>Alteromonadales</taxon>
        <taxon>Idiomarinaceae</taxon>
        <taxon>Aliidiomarina</taxon>
    </lineage>
</organism>
<dbReference type="InterPro" id="IPR016047">
    <property type="entry name" value="M23ase_b-sheet_dom"/>
</dbReference>
<dbReference type="Proteomes" id="UP000286934">
    <property type="component" value="Unassembled WGS sequence"/>
</dbReference>
<evidence type="ECO:0000259" key="3">
    <source>
        <dbReference type="Pfam" id="PF01551"/>
    </source>
</evidence>
<dbReference type="InterPro" id="IPR050570">
    <property type="entry name" value="Cell_wall_metabolism_enzyme"/>
</dbReference>
<evidence type="ECO:0000313" key="5">
    <source>
        <dbReference type="Proteomes" id="UP000286934"/>
    </source>
</evidence>
<feature type="domain" description="M23ase beta-sheet core" evidence="3">
    <location>
        <begin position="317"/>
        <end position="410"/>
    </location>
</feature>
<comment type="caution">
    <text evidence="4">The sequence shown here is derived from an EMBL/GenBank/DDBJ whole genome shotgun (WGS) entry which is preliminary data.</text>
</comment>
<evidence type="ECO:0000256" key="1">
    <source>
        <dbReference type="SAM" id="Coils"/>
    </source>
</evidence>
<dbReference type="Gene3D" id="6.10.250.3150">
    <property type="match status" value="1"/>
</dbReference>
<feature type="compositionally biased region" description="Basic and acidic residues" evidence="2">
    <location>
        <begin position="85"/>
        <end position="101"/>
    </location>
</feature>
<dbReference type="GO" id="GO:0004222">
    <property type="term" value="F:metalloendopeptidase activity"/>
    <property type="evidence" value="ECO:0007669"/>
    <property type="project" value="TreeGrafter"/>
</dbReference>
<name>A0A432WVC1_9GAMM</name>
<accession>A0A432WVC1</accession>
<evidence type="ECO:0000313" key="4">
    <source>
        <dbReference type="EMBL" id="RUO37712.1"/>
    </source>
</evidence>
<dbReference type="OrthoDB" id="9784703at2"/>
<evidence type="ECO:0000256" key="2">
    <source>
        <dbReference type="SAM" id="MobiDB-lite"/>
    </source>
</evidence>
<dbReference type="InterPro" id="IPR011055">
    <property type="entry name" value="Dup_hybrid_motif"/>
</dbReference>
<dbReference type="FunFam" id="2.70.70.10:FF:000003">
    <property type="entry name" value="Murein hydrolase activator EnvC"/>
    <property type="match status" value="1"/>
</dbReference>
<keyword evidence="5" id="KW-1185">Reference proteome</keyword>
<dbReference type="SUPFAM" id="SSF51261">
    <property type="entry name" value="Duplicated hybrid motif"/>
    <property type="match status" value="1"/>
</dbReference>